<dbReference type="GO" id="GO:0008360">
    <property type="term" value="P:regulation of cell shape"/>
    <property type="evidence" value="ECO:0007669"/>
    <property type="project" value="UniProtKB-KW"/>
</dbReference>
<dbReference type="Gene3D" id="3.40.710.10">
    <property type="entry name" value="DD-peptidase/beta-lactamase superfamily"/>
    <property type="match status" value="1"/>
</dbReference>
<dbReference type="GO" id="GO:0071972">
    <property type="term" value="F:peptidoglycan L,D-transpeptidase activity"/>
    <property type="evidence" value="ECO:0007669"/>
    <property type="project" value="TreeGrafter"/>
</dbReference>
<keyword evidence="12 14" id="KW-0472">Membrane</keyword>
<keyword evidence="5" id="KW-0121">Carboxypeptidase</keyword>
<keyword evidence="3" id="KW-1003">Cell membrane</keyword>
<keyword evidence="13" id="KW-0961">Cell wall biogenesis/degradation</keyword>
<dbReference type="InterPro" id="IPR001460">
    <property type="entry name" value="PCN-bd_Tpept"/>
</dbReference>
<evidence type="ECO:0000256" key="3">
    <source>
        <dbReference type="ARBA" id="ARBA00022475"/>
    </source>
</evidence>
<dbReference type="InterPro" id="IPR005311">
    <property type="entry name" value="PBP_dimer"/>
</dbReference>
<dbReference type="InterPro" id="IPR050515">
    <property type="entry name" value="Beta-lactam/transpept"/>
</dbReference>
<keyword evidence="7 14" id="KW-0812">Transmembrane</keyword>
<proteinExistence type="predicted"/>
<dbReference type="GO" id="GO:0006508">
    <property type="term" value="P:proteolysis"/>
    <property type="evidence" value="ECO:0007669"/>
    <property type="project" value="UniProtKB-KW"/>
</dbReference>
<accession>A0A7V5RNJ5</accession>
<reference evidence="17" key="1">
    <citation type="journal article" date="2020" name="mSystems">
        <title>Genome- and Community-Level Interaction Insights into Carbon Utilization and Element Cycling Functions of Hydrothermarchaeota in Hydrothermal Sediment.</title>
        <authorList>
            <person name="Zhou Z."/>
            <person name="Liu Y."/>
            <person name="Xu W."/>
            <person name="Pan J."/>
            <person name="Luo Z.H."/>
            <person name="Li M."/>
        </authorList>
    </citation>
    <scope>NUCLEOTIDE SEQUENCE [LARGE SCALE GENOMIC DNA]</scope>
    <source>
        <strain evidence="17">HyVt-460</strain>
    </source>
</reference>
<comment type="subcellular location">
    <subcellularLocation>
        <location evidence="2">Cell membrane</location>
    </subcellularLocation>
    <subcellularLocation>
        <location evidence="1">Membrane</location>
        <topology evidence="1">Single-pass membrane protein</topology>
    </subcellularLocation>
</comment>
<dbReference type="SUPFAM" id="SSF56601">
    <property type="entry name" value="beta-lactamase/transpeptidase-like"/>
    <property type="match status" value="1"/>
</dbReference>
<gene>
    <name evidence="17" type="primary">mrdA</name>
    <name evidence="17" type="ORF">ENJ15_02565</name>
</gene>
<dbReference type="AlphaFoldDB" id="A0A7V5RNJ5"/>
<evidence type="ECO:0000256" key="12">
    <source>
        <dbReference type="ARBA" id="ARBA00023136"/>
    </source>
</evidence>
<dbReference type="GO" id="GO:0005886">
    <property type="term" value="C:plasma membrane"/>
    <property type="evidence" value="ECO:0007669"/>
    <property type="project" value="UniProtKB-SubCell"/>
</dbReference>
<feature type="domain" description="Penicillin-binding protein transpeptidase" evidence="15">
    <location>
        <begin position="254"/>
        <end position="575"/>
    </location>
</feature>
<protein>
    <submittedName>
        <fullName evidence="17">Penicillin-binding protein 2</fullName>
    </submittedName>
</protein>
<feature type="transmembrane region" description="Helical" evidence="14">
    <location>
        <begin position="12"/>
        <end position="33"/>
    </location>
</feature>
<evidence type="ECO:0000256" key="13">
    <source>
        <dbReference type="ARBA" id="ARBA00023316"/>
    </source>
</evidence>
<dbReference type="Pfam" id="PF00905">
    <property type="entry name" value="Transpeptidase"/>
    <property type="match status" value="1"/>
</dbReference>
<keyword evidence="9" id="KW-0133">Cell shape</keyword>
<evidence type="ECO:0000259" key="15">
    <source>
        <dbReference type="Pfam" id="PF00905"/>
    </source>
</evidence>
<sequence length="622" mass="69596">MREFFGNFMIKKNILVVLVIFFFSILWLGFFNLQIVKQDTYLQKSLNNSVRKETLLPVRGLIRDRTGRILVDNTAAYAVAVIPKVVKTAVLDSVTSFLNLDKKRVLKKIKRNSGFRPVTIARDVDRKKLIYLEENRLHFPGVITLLEPKRFYRDSVYSPHLFGAIGEVSVEDQKRNPSYENGELIGKSALEKEYDAELRGAAGVVYKMVDASGRELGRFDNEFNVAPQHGSDIFLTMDYNMQAFAESLMTDKRGALVALDVRTGGVLAMVSKPDYDPRLLAGKIDAATWNKLLNDEGHPLYSRAIQSVYPPGSTYKIVTALAALQEKIITPEWQVYCPGYFKLGRRTIRCWNAGGHGDVDLYGAIKGSCNVYFYKLGLKIGLDIWEKYSKLFAFGIKTGIDLPNESAGLVPSTQYFNRRYGKNGWTKGNLANLAIGQGELLVTPLQMAQFAMILANRGTYYRPHLLDHTYNFAEKENSFYPVEPHYVRGISNENYDVVLEGMRRVMNGGTGWRGKVPGVEMAGKTGTAQNPHGESHAWFITFAPFDLPEVAVAVIIENGGGGGANAAPVARKFLEKYFYNRLIPPAAPKKKIEEELAPIDSLILPLHIPGPMLMIPSLEDSL</sequence>
<dbReference type="Pfam" id="PF03717">
    <property type="entry name" value="PBP_dimer"/>
    <property type="match status" value="1"/>
</dbReference>
<name>A0A7V5RNJ5_CALAY</name>
<evidence type="ECO:0000256" key="2">
    <source>
        <dbReference type="ARBA" id="ARBA00004236"/>
    </source>
</evidence>
<dbReference type="NCBIfam" id="TIGR03423">
    <property type="entry name" value="pbp2_mrdA"/>
    <property type="match status" value="1"/>
</dbReference>
<keyword evidence="10" id="KW-0573">Peptidoglycan synthesis</keyword>
<dbReference type="InterPro" id="IPR036138">
    <property type="entry name" value="PBP_dimer_sf"/>
</dbReference>
<evidence type="ECO:0000256" key="11">
    <source>
        <dbReference type="ARBA" id="ARBA00022989"/>
    </source>
</evidence>
<evidence type="ECO:0000256" key="9">
    <source>
        <dbReference type="ARBA" id="ARBA00022960"/>
    </source>
</evidence>
<evidence type="ECO:0000256" key="4">
    <source>
        <dbReference type="ARBA" id="ARBA00022519"/>
    </source>
</evidence>
<evidence type="ECO:0000256" key="5">
    <source>
        <dbReference type="ARBA" id="ARBA00022645"/>
    </source>
</evidence>
<keyword evidence="6" id="KW-0645">Protease</keyword>
<dbReference type="Gene3D" id="3.90.1310.10">
    <property type="entry name" value="Penicillin-binding protein 2a (Domain 2)"/>
    <property type="match status" value="1"/>
</dbReference>
<dbReference type="Proteomes" id="UP000885771">
    <property type="component" value="Unassembled WGS sequence"/>
</dbReference>
<dbReference type="GO" id="GO:0071555">
    <property type="term" value="P:cell wall organization"/>
    <property type="evidence" value="ECO:0007669"/>
    <property type="project" value="UniProtKB-KW"/>
</dbReference>
<evidence type="ECO:0000256" key="6">
    <source>
        <dbReference type="ARBA" id="ARBA00022670"/>
    </source>
</evidence>
<dbReference type="EMBL" id="DRLI01000095">
    <property type="protein sequence ID" value="HHM01866.1"/>
    <property type="molecule type" value="Genomic_DNA"/>
</dbReference>
<dbReference type="InterPro" id="IPR012338">
    <property type="entry name" value="Beta-lactam/transpept-like"/>
</dbReference>
<dbReference type="InterPro" id="IPR017790">
    <property type="entry name" value="Penicillin-binding_protein_2"/>
</dbReference>
<feature type="domain" description="Penicillin-binding protein dimerisation" evidence="16">
    <location>
        <begin position="57"/>
        <end position="217"/>
    </location>
</feature>
<evidence type="ECO:0000256" key="14">
    <source>
        <dbReference type="SAM" id="Phobius"/>
    </source>
</evidence>
<dbReference type="GO" id="GO:0009002">
    <property type="term" value="F:serine-type D-Ala-D-Ala carboxypeptidase activity"/>
    <property type="evidence" value="ECO:0007669"/>
    <property type="project" value="InterPro"/>
</dbReference>
<dbReference type="GO" id="GO:0008658">
    <property type="term" value="F:penicillin binding"/>
    <property type="evidence" value="ECO:0007669"/>
    <property type="project" value="InterPro"/>
</dbReference>
<evidence type="ECO:0000256" key="10">
    <source>
        <dbReference type="ARBA" id="ARBA00022984"/>
    </source>
</evidence>
<dbReference type="FunFam" id="3.40.710.10:FF:000024">
    <property type="entry name" value="Penicillin-binding protein 2"/>
    <property type="match status" value="1"/>
</dbReference>
<dbReference type="PANTHER" id="PTHR30627:SF2">
    <property type="entry name" value="PEPTIDOGLYCAN D,D-TRANSPEPTIDASE MRDA"/>
    <property type="match status" value="1"/>
</dbReference>
<organism evidence="17">
    <name type="scientific">Caldithrix abyssi</name>
    <dbReference type="NCBI Taxonomy" id="187145"/>
    <lineage>
        <taxon>Bacteria</taxon>
        <taxon>Pseudomonadati</taxon>
        <taxon>Calditrichota</taxon>
        <taxon>Calditrichia</taxon>
        <taxon>Calditrichales</taxon>
        <taxon>Calditrichaceae</taxon>
        <taxon>Caldithrix</taxon>
    </lineage>
</organism>
<dbReference type="SUPFAM" id="SSF56519">
    <property type="entry name" value="Penicillin binding protein dimerisation domain"/>
    <property type="match status" value="1"/>
</dbReference>
<keyword evidence="11 14" id="KW-1133">Transmembrane helix</keyword>
<evidence type="ECO:0000256" key="7">
    <source>
        <dbReference type="ARBA" id="ARBA00022692"/>
    </source>
</evidence>
<evidence type="ECO:0000313" key="17">
    <source>
        <dbReference type="EMBL" id="HHM01866.1"/>
    </source>
</evidence>
<keyword evidence="8" id="KW-0378">Hydrolase</keyword>
<keyword evidence="4" id="KW-0997">Cell inner membrane</keyword>
<dbReference type="PANTHER" id="PTHR30627">
    <property type="entry name" value="PEPTIDOGLYCAN D,D-TRANSPEPTIDASE"/>
    <property type="match status" value="1"/>
</dbReference>
<evidence type="ECO:0000256" key="1">
    <source>
        <dbReference type="ARBA" id="ARBA00004167"/>
    </source>
</evidence>
<comment type="caution">
    <text evidence="17">The sequence shown here is derived from an EMBL/GenBank/DDBJ whole genome shotgun (WGS) entry which is preliminary data.</text>
</comment>
<dbReference type="GO" id="GO:0009252">
    <property type="term" value="P:peptidoglycan biosynthetic process"/>
    <property type="evidence" value="ECO:0007669"/>
    <property type="project" value="UniProtKB-KW"/>
</dbReference>
<evidence type="ECO:0000256" key="8">
    <source>
        <dbReference type="ARBA" id="ARBA00022801"/>
    </source>
</evidence>
<evidence type="ECO:0000259" key="16">
    <source>
        <dbReference type="Pfam" id="PF03717"/>
    </source>
</evidence>